<dbReference type="Proteomes" id="UP000094385">
    <property type="component" value="Unassembled WGS sequence"/>
</dbReference>
<sequence>MAESAYDQRISIARLENLFLTYMICIRPLERIFLVVVYKASNGILQVLPALSKPTRVPSGLVLMFPIENIAILRWQCLSTVTVGNRSTSNSSYDASGSSVIINCRANSGCSQWELVRHIPKVAGTIFVSLAIHLYINWVNRRMKSYSISWFSE</sequence>
<organism evidence="1 2">
    <name type="scientific">Lipomyces starkeyi NRRL Y-11557</name>
    <dbReference type="NCBI Taxonomy" id="675824"/>
    <lineage>
        <taxon>Eukaryota</taxon>
        <taxon>Fungi</taxon>
        <taxon>Dikarya</taxon>
        <taxon>Ascomycota</taxon>
        <taxon>Saccharomycotina</taxon>
        <taxon>Lipomycetes</taxon>
        <taxon>Lipomycetales</taxon>
        <taxon>Lipomycetaceae</taxon>
        <taxon>Lipomyces</taxon>
    </lineage>
</organism>
<keyword evidence="2" id="KW-1185">Reference proteome</keyword>
<dbReference type="AlphaFoldDB" id="A0A1E3Q7Q7"/>
<gene>
    <name evidence="1" type="ORF">LIPSTDRAFT_265831</name>
</gene>
<dbReference type="EMBL" id="KV454293">
    <property type="protein sequence ID" value="ODQ73618.1"/>
    <property type="molecule type" value="Genomic_DNA"/>
</dbReference>
<reference evidence="1 2" key="1">
    <citation type="journal article" date="2016" name="Proc. Natl. Acad. Sci. U.S.A.">
        <title>Comparative genomics of biotechnologically important yeasts.</title>
        <authorList>
            <person name="Riley R."/>
            <person name="Haridas S."/>
            <person name="Wolfe K.H."/>
            <person name="Lopes M.R."/>
            <person name="Hittinger C.T."/>
            <person name="Goeker M."/>
            <person name="Salamov A.A."/>
            <person name="Wisecaver J.H."/>
            <person name="Long T.M."/>
            <person name="Calvey C.H."/>
            <person name="Aerts A.L."/>
            <person name="Barry K.W."/>
            <person name="Choi C."/>
            <person name="Clum A."/>
            <person name="Coughlan A.Y."/>
            <person name="Deshpande S."/>
            <person name="Douglass A.P."/>
            <person name="Hanson S.J."/>
            <person name="Klenk H.-P."/>
            <person name="LaButti K.M."/>
            <person name="Lapidus A."/>
            <person name="Lindquist E.A."/>
            <person name="Lipzen A.M."/>
            <person name="Meier-Kolthoff J.P."/>
            <person name="Ohm R.A."/>
            <person name="Otillar R.P."/>
            <person name="Pangilinan J.L."/>
            <person name="Peng Y."/>
            <person name="Rokas A."/>
            <person name="Rosa C.A."/>
            <person name="Scheuner C."/>
            <person name="Sibirny A.A."/>
            <person name="Slot J.C."/>
            <person name="Stielow J.B."/>
            <person name="Sun H."/>
            <person name="Kurtzman C.P."/>
            <person name="Blackwell M."/>
            <person name="Grigoriev I.V."/>
            <person name="Jeffries T.W."/>
        </authorList>
    </citation>
    <scope>NUCLEOTIDE SEQUENCE [LARGE SCALE GENOMIC DNA]</scope>
    <source>
        <strain evidence="1 2">NRRL Y-11557</strain>
    </source>
</reference>
<evidence type="ECO:0000313" key="2">
    <source>
        <dbReference type="Proteomes" id="UP000094385"/>
    </source>
</evidence>
<protein>
    <submittedName>
        <fullName evidence="1">Uncharacterized protein</fullName>
    </submittedName>
</protein>
<proteinExistence type="predicted"/>
<name>A0A1E3Q7Q7_LIPST</name>
<accession>A0A1E3Q7Q7</accession>
<evidence type="ECO:0000313" key="1">
    <source>
        <dbReference type="EMBL" id="ODQ73618.1"/>
    </source>
</evidence>